<comment type="similarity">
    <text evidence="4">Belongs to the HARBI1 family.</text>
</comment>
<evidence type="ECO:0000259" key="13">
    <source>
        <dbReference type="Pfam" id="PF13359"/>
    </source>
</evidence>
<evidence type="ECO:0000256" key="6">
    <source>
        <dbReference type="ARBA" id="ARBA00022490"/>
    </source>
</evidence>
<dbReference type="InterPro" id="IPR026103">
    <property type="entry name" value="HARBI1_animal"/>
</dbReference>
<dbReference type="InterPro" id="IPR027806">
    <property type="entry name" value="HARBI1_dom"/>
</dbReference>
<dbReference type="GO" id="GO:0005634">
    <property type="term" value="C:nucleus"/>
    <property type="evidence" value="ECO:0007669"/>
    <property type="project" value="UniProtKB-SubCell"/>
</dbReference>
<protein>
    <recommendedName>
        <fullName evidence="5">Putative nuclease HARBI1</fullName>
    </recommendedName>
    <alternativeName>
        <fullName evidence="11">Harbinger transposase-derived nuclease</fullName>
    </alternativeName>
</protein>
<evidence type="ECO:0000313" key="14">
    <source>
        <dbReference type="Proteomes" id="UP000515156"/>
    </source>
</evidence>
<dbReference type="InParanoid" id="A0A6P7XJ00"/>
<dbReference type="Proteomes" id="UP000515156">
    <property type="component" value="Chromosome 1"/>
</dbReference>
<evidence type="ECO:0000256" key="10">
    <source>
        <dbReference type="ARBA" id="ARBA00023242"/>
    </source>
</evidence>
<dbReference type="OrthoDB" id="9946389at2759"/>
<evidence type="ECO:0000256" key="3">
    <source>
        <dbReference type="ARBA" id="ARBA00004496"/>
    </source>
</evidence>
<evidence type="ECO:0000256" key="4">
    <source>
        <dbReference type="ARBA" id="ARBA00006958"/>
    </source>
</evidence>
<evidence type="ECO:0000256" key="9">
    <source>
        <dbReference type="ARBA" id="ARBA00022801"/>
    </source>
</evidence>
<dbReference type="PANTHER" id="PTHR22930">
    <property type="match status" value="1"/>
</dbReference>
<dbReference type="InterPro" id="IPR045249">
    <property type="entry name" value="HARBI1-like"/>
</dbReference>
<organism evidence="14 15">
    <name type="scientific">Microcaecilia unicolor</name>
    <dbReference type="NCBI Taxonomy" id="1415580"/>
    <lineage>
        <taxon>Eukaryota</taxon>
        <taxon>Metazoa</taxon>
        <taxon>Chordata</taxon>
        <taxon>Craniata</taxon>
        <taxon>Vertebrata</taxon>
        <taxon>Euteleostomi</taxon>
        <taxon>Amphibia</taxon>
        <taxon>Gymnophiona</taxon>
        <taxon>Siphonopidae</taxon>
        <taxon>Microcaecilia</taxon>
    </lineage>
</organism>
<keyword evidence="10" id="KW-0539">Nucleus</keyword>
<keyword evidence="7" id="KW-0540">Nuclease</keyword>
<dbReference type="GeneID" id="115464382"/>
<evidence type="ECO:0000313" key="15">
    <source>
        <dbReference type="RefSeq" id="XP_030050630.1"/>
    </source>
</evidence>
<name>A0A6P7XJ00_9AMPH</name>
<evidence type="ECO:0000256" key="7">
    <source>
        <dbReference type="ARBA" id="ARBA00022722"/>
    </source>
</evidence>
<dbReference type="GO" id="GO:0046872">
    <property type="term" value="F:metal ion binding"/>
    <property type="evidence" value="ECO:0007669"/>
    <property type="project" value="UniProtKB-KW"/>
</dbReference>
<dbReference type="GO" id="GO:0016787">
    <property type="term" value="F:hydrolase activity"/>
    <property type="evidence" value="ECO:0007669"/>
    <property type="project" value="UniProtKB-KW"/>
</dbReference>
<comment type="cofactor">
    <cofactor evidence="1">
        <name>a divalent metal cation</name>
        <dbReference type="ChEBI" id="CHEBI:60240"/>
    </cofactor>
</comment>
<dbReference type="Pfam" id="PF13359">
    <property type="entry name" value="DDE_Tnp_4"/>
    <property type="match status" value="1"/>
</dbReference>
<keyword evidence="14" id="KW-1185">Reference proteome</keyword>
<keyword evidence="8" id="KW-0479">Metal-binding</keyword>
<dbReference type="PANTHER" id="PTHR22930:SF267">
    <property type="entry name" value="NUCLEASE HARBI1-RELATED"/>
    <property type="match status" value="1"/>
</dbReference>
<reference evidence="15" key="1">
    <citation type="submission" date="2025-08" db="UniProtKB">
        <authorList>
            <consortium name="RefSeq"/>
        </authorList>
    </citation>
    <scope>IDENTIFICATION</scope>
</reference>
<evidence type="ECO:0000256" key="8">
    <source>
        <dbReference type="ARBA" id="ARBA00022723"/>
    </source>
</evidence>
<evidence type="ECO:0000256" key="11">
    <source>
        <dbReference type="ARBA" id="ARBA00030126"/>
    </source>
</evidence>
<dbReference type="KEGG" id="muo:115464382"/>
<evidence type="ECO:0000256" key="1">
    <source>
        <dbReference type="ARBA" id="ARBA00001968"/>
    </source>
</evidence>
<feature type="domain" description="DDE Tnp4" evidence="13">
    <location>
        <begin position="174"/>
        <end position="326"/>
    </location>
</feature>
<keyword evidence="9" id="KW-0378">Hydrolase</keyword>
<comment type="function">
    <text evidence="12">Transposase-derived protein that may have nuclease activity. Does not have transposase activity.</text>
</comment>
<dbReference type="RefSeq" id="XP_030050630.1">
    <property type="nucleotide sequence ID" value="XM_030194770.1"/>
</dbReference>
<evidence type="ECO:0000256" key="2">
    <source>
        <dbReference type="ARBA" id="ARBA00004123"/>
    </source>
</evidence>
<accession>A0A6P7XJ00</accession>
<dbReference type="PRINTS" id="PR02086">
    <property type="entry name" value="PUTNUCHARBI1"/>
</dbReference>
<keyword evidence="6" id="KW-0963">Cytoplasm</keyword>
<dbReference type="AlphaFoldDB" id="A0A6P7XJ00"/>
<proteinExistence type="inferred from homology"/>
<sequence length="370" mass="42158">MDGGFLLWFLQDCEDGEPREEEVERREVQQPVIRPLDARPRLRTRVYRTRVDLEQMSDNKVITDYHLNRMAIYELYEEIRADIDPPTARSHAVPGLEKLLTVLQFLATGTFQHVIGGNSGVDQSTVSRHLTQVLQALKKRVRQYIKFPEEEGEQQGIKQDFFQIAGMPHVLGAIDCTDVLFTPPSDEEMMYRNRKLGFSLNIQAVCDANLRILDVVSKFPGSCLDSYILANSALGQKFADGKFGYGWLLGDAGYGCKPWLMTPLAAPRTEPERRYNESHMLTRCTIERTFRVLKSRFRCLHLTVGSLQYAPHKVADIVTVCCMLHNIALKHQLEINVSMPPELDKYPSPIESDVAEGNAVRQKLIEQSFT</sequence>
<comment type="subcellular location">
    <subcellularLocation>
        <location evidence="3">Cytoplasm</location>
    </subcellularLocation>
    <subcellularLocation>
        <location evidence="2">Nucleus</location>
    </subcellularLocation>
</comment>
<gene>
    <name evidence="15" type="primary">LOC115464382</name>
</gene>
<evidence type="ECO:0000256" key="5">
    <source>
        <dbReference type="ARBA" id="ARBA00015519"/>
    </source>
</evidence>
<dbReference type="GO" id="GO:0005737">
    <property type="term" value="C:cytoplasm"/>
    <property type="evidence" value="ECO:0007669"/>
    <property type="project" value="UniProtKB-SubCell"/>
</dbReference>
<evidence type="ECO:0000256" key="12">
    <source>
        <dbReference type="ARBA" id="ARBA00045850"/>
    </source>
</evidence>
<dbReference type="GO" id="GO:0004518">
    <property type="term" value="F:nuclease activity"/>
    <property type="evidence" value="ECO:0007669"/>
    <property type="project" value="UniProtKB-KW"/>
</dbReference>